<proteinExistence type="predicted"/>
<reference evidence="1" key="2">
    <citation type="journal article" date="2015" name="Fish Shellfish Immunol.">
        <title>Early steps in the European eel (Anguilla anguilla)-Vibrio vulnificus interaction in the gills: Role of the RtxA13 toxin.</title>
        <authorList>
            <person name="Callol A."/>
            <person name="Pajuelo D."/>
            <person name="Ebbesson L."/>
            <person name="Teles M."/>
            <person name="MacKenzie S."/>
            <person name="Amaro C."/>
        </authorList>
    </citation>
    <scope>NUCLEOTIDE SEQUENCE</scope>
</reference>
<dbReference type="AlphaFoldDB" id="A0A0E9XXR2"/>
<protein>
    <submittedName>
        <fullName evidence="1">Uncharacterized protein</fullName>
    </submittedName>
</protein>
<accession>A0A0E9XXR2</accession>
<evidence type="ECO:0000313" key="1">
    <source>
        <dbReference type="EMBL" id="JAI06479.1"/>
    </source>
</evidence>
<sequence>MYRVVVVWIWRCALQCAFICC</sequence>
<name>A0A0E9XXR2_ANGAN</name>
<dbReference type="EMBL" id="GBXM01002099">
    <property type="protein sequence ID" value="JAI06479.1"/>
    <property type="molecule type" value="Transcribed_RNA"/>
</dbReference>
<organism evidence="1">
    <name type="scientific">Anguilla anguilla</name>
    <name type="common">European freshwater eel</name>
    <name type="synonym">Muraena anguilla</name>
    <dbReference type="NCBI Taxonomy" id="7936"/>
    <lineage>
        <taxon>Eukaryota</taxon>
        <taxon>Metazoa</taxon>
        <taxon>Chordata</taxon>
        <taxon>Craniata</taxon>
        <taxon>Vertebrata</taxon>
        <taxon>Euteleostomi</taxon>
        <taxon>Actinopterygii</taxon>
        <taxon>Neopterygii</taxon>
        <taxon>Teleostei</taxon>
        <taxon>Anguilliformes</taxon>
        <taxon>Anguillidae</taxon>
        <taxon>Anguilla</taxon>
    </lineage>
</organism>
<reference evidence="1" key="1">
    <citation type="submission" date="2014-11" db="EMBL/GenBank/DDBJ databases">
        <authorList>
            <person name="Amaro Gonzalez C."/>
        </authorList>
    </citation>
    <scope>NUCLEOTIDE SEQUENCE</scope>
</reference>